<proteinExistence type="predicted"/>
<name>A0ABW0X962_9ACTN</name>
<comment type="caution">
    <text evidence="2">The sequence shown here is derived from an EMBL/GenBank/DDBJ whole genome shotgun (WGS) entry which is preliminary data.</text>
</comment>
<feature type="region of interest" description="Disordered" evidence="1">
    <location>
        <begin position="324"/>
        <end position="348"/>
    </location>
</feature>
<gene>
    <name evidence="2" type="ORF">ACFP3U_18745</name>
</gene>
<evidence type="ECO:0000313" key="2">
    <source>
        <dbReference type="EMBL" id="MFC5665011.1"/>
    </source>
</evidence>
<reference evidence="3" key="1">
    <citation type="journal article" date="2019" name="Int. J. Syst. Evol. Microbiol.">
        <title>The Global Catalogue of Microorganisms (GCM) 10K type strain sequencing project: providing services to taxonomists for standard genome sequencing and annotation.</title>
        <authorList>
            <consortium name="The Broad Institute Genomics Platform"/>
            <consortium name="The Broad Institute Genome Sequencing Center for Infectious Disease"/>
            <person name="Wu L."/>
            <person name="Ma J."/>
        </authorList>
    </citation>
    <scope>NUCLEOTIDE SEQUENCE [LARGE SCALE GENOMIC DNA]</scope>
    <source>
        <strain evidence="3">CGMCC 4.1437</strain>
    </source>
</reference>
<protein>
    <submittedName>
        <fullName evidence="2">Uncharacterized protein</fullName>
    </submittedName>
</protein>
<dbReference type="RefSeq" id="WP_380226699.1">
    <property type="nucleotide sequence ID" value="NZ_JBHSOF010000022.1"/>
</dbReference>
<dbReference type="Proteomes" id="UP001595975">
    <property type="component" value="Unassembled WGS sequence"/>
</dbReference>
<sequence length="380" mass="40667">MMTCPDPPPVTVVLDPFDDALHTRAALAAHDPAAGRLTIHPTPGTDSTICLAYDVLAALGKPIPVSGYPGRAAEPPWALAAAWILATSTTHLTVLRAHLLDTRRLQDLLDLRSRTGVRLALVCHRGTVPAPVERMLAPAGYQLAHARAVLPGSQKPSLSQLPPYRPLAGRWLPLSALTTLVAHDGRDQRCRCTAPTARARGFHPPQMRASVSEEIAHRLHAATAHPHLAAELATAVLTAASTTQLATVHLGDLTPGATAITLHDPGGLRQGCLTHQVPSWARPFLLAAAYLRGIAGVPDEPLFTPPFPASGLPSVTRFAETCKLRPPQPRRSRPAVGTRRSQPPGKTVWPLSAAHYHYPWAVTEDMRGCPPPPSPGRRRT</sequence>
<keyword evidence="3" id="KW-1185">Reference proteome</keyword>
<organism evidence="2 3">
    <name type="scientific">Kitasatospora misakiensis</name>
    <dbReference type="NCBI Taxonomy" id="67330"/>
    <lineage>
        <taxon>Bacteria</taxon>
        <taxon>Bacillati</taxon>
        <taxon>Actinomycetota</taxon>
        <taxon>Actinomycetes</taxon>
        <taxon>Kitasatosporales</taxon>
        <taxon>Streptomycetaceae</taxon>
        <taxon>Kitasatospora</taxon>
    </lineage>
</organism>
<dbReference type="EMBL" id="JBHSOF010000022">
    <property type="protein sequence ID" value="MFC5665011.1"/>
    <property type="molecule type" value="Genomic_DNA"/>
</dbReference>
<evidence type="ECO:0000256" key="1">
    <source>
        <dbReference type="SAM" id="MobiDB-lite"/>
    </source>
</evidence>
<accession>A0ABW0X962</accession>
<evidence type="ECO:0000313" key="3">
    <source>
        <dbReference type="Proteomes" id="UP001595975"/>
    </source>
</evidence>